<keyword evidence="3" id="KW-0966">Cell projection</keyword>
<dbReference type="Pfam" id="PF02120">
    <property type="entry name" value="Flg_hook"/>
    <property type="match status" value="1"/>
</dbReference>
<dbReference type="EMBL" id="JAUFQC010000001">
    <property type="protein sequence ID" value="MDN3609454.1"/>
    <property type="molecule type" value="Genomic_DNA"/>
</dbReference>
<feature type="region of interest" description="Disordered" evidence="1">
    <location>
        <begin position="172"/>
        <end position="191"/>
    </location>
</feature>
<dbReference type="CDD" id="cd17470">
    <property type="entry name" value="T3SS_Flik_C"/>
    <property type="match status" value="1"/>
</dbReference>
<gene>
    <name evidence="3" type="ORF">QWZ16_07025</name>
</gene>
<comment type="caution">
    <text evidence="3">The sequence shown here is derived from an EMBL/GenBank/DDBJ whole genome shotgun (WGS) entry which is preliminary data.</text>
</comment>
<sequence>MNSASLQATPNPSASRQGDSDSKIFQARTLDHSEKPLGGFTLAPPKSLRHLETQDSAQTSSEHSETDGAIVSALAADTSLASQANKLLFDLNNSARQNTAPMQGELFTNTQFNPLRSASAQNESSRLSMSINEVKTPVLATASTASKLSSSLVAETSSIQTPSLQSVLQTLSTNGQSAPPQNQPPTLATAPTHGTEWAAVKVDTQAGKWGEQMMQVLHDRVSFQAQQHVQEAKIRLDPPELGKLDLLVRVEGDRLSVQLNANATATREALMQVSERLRAELQEQNFVHVDVNVGSGDKQSESMPQSHEAQGTILDSRELMAADHSAPPSEHWLSTQA</sequence>
<keyword evidence="3" id="KW-0282">Flagellum</keyword>
<feature type="region of interest" description="Disordered" evidence="1">
    <location>
        <begin position="294"/>
        <end position="337"/>
    </location>
</feature>
<proteinExistence type="predicted"/>
<dbReference type="PANTHER" id="PTHR37533:SF2">
    <property type="entry name" value="FLAGELLAR HOOK-LENGTH CONTROL PROTEIN"/>
    <property type="match status" value="1"/>
</dbReference>
<evidence type="ECO:0000313" key="4">
    <source>
        <dbReference type="Proteomes" id="UP001238540"/>
    </source>
</evidence>
<evidence type="ECO:0000259" key="2">
    <source>
        <dbReference type="Pfam" id="PF02120"/>
    </source>
</evidence>
<reference evidence="4" key="1">
    <citation type="journal article" date="2019" name="Int. J. Syst. Evol. Microbiol.">
        <title>The Global Catalogue of Microorganisms (GCM) 10K type strain sequencing project: providing services to taxonomists for standard genome sequencing and annotation.</title>
        <authorList>
            <consortium name="The Broad Institute Genomics Platform"/>
            <consortium name="The Broad Institute Genome Sequencing Center for Infectious Disease"/>
            <person name="Wu L."/>
            <person name="Ma J."/>
        </authorList>
    </citation>
    <scope>NUCLEOTIDE SEQUENCE [LARGE SCALE GENOMIC DNA]</scope>
    <source>
        <strain evidence="4">CECT 7398</strain>
    </source>
</reference>
<keyword evidence="4" id="KW-1185">Reference proteome</keyword>
<evidence type="ECO:0000313" key="3">
    <source>
        <dbReference type="EMBL" id="MDN3609454.1"/>
    </source>
</evidence>
<feature type="region of interest" description="Disordered" evidence="1">
    <location>
        <begin position="1"/>
        <end position="66"/>
    </location>
</feature>
<dbReference type="RefSeq" id="WP_254868763.1">
    <property type="nucleotide sequence ID" value="NZ_JABEYA020000002.1"/>
</dbReference>
<feature type="compositionally biased region" description="Polar residues" evidence="1">
    <location>
        <begin position="172"/>
        <end position="186"/>
    </location>
</feature>
<feature type="compositionally biased region" description="Polar residues" evidence="1">
    <location>
        <begin position="1"/>
        <end position="17"/>
    </location>
</feature>
<dbReference type="Proteomes" id="UP001238540">
    <property type="component" value="Unassembled WGS sequence"/>
</dbReference>
<feature type="domain" description="Flagellar hook-length control protein-like C-terminal" evidence="2">
    <location>
        <begin position="220"/>
        <end position="300"/>
    </location>
</feature>
<dbReference type="InterPro" id="IPR021136">
    <property type="entry name" value="Flagellar_hook_control-like_C"/>
</dbReference>
<keyword evidence="3" id="KW-0969">Cilium</keyword>
<dbReference type="PANTHER" id="PTHR37533">
    <property type="entry name" value="FLAGELLAR HOOK-LENGTH CONTROL PROTEIN"/>
    <property type="match status" value="1"/>
</dbReference>
<evidence type="ECO:0000256" key="1">
    <source>
        <dbReference type="SAM" id="MobiDB-lite"/>
    </source>
</evidence>
<dbReference type="InterPro" id="IPR052563">
    <property type="entry name" value="FliK"/>
</dbReference>
<accession>A0ABT8BSN1</accession>
<dbReference type="InterPro" id="IPR038610">
    <property type="entry name" value="FliK-like_C_sf"/>
</dbReference>
<dbReference type="Gene3D" id="3.30.750.140">
    <property type="match status" value="1"/>
</dbReference>
<organism evidence="3 4">
    <name type="scientific">Vibrio ostreicida</name>
    <dbReference type="NCBI Taxonomy" id="526588"/>
    <lineage>
        <taxon>Bacteria</taxon>
        <taxon>Pseudomonadati</taxon>
        <taxon>Pseudomonadota</taxon>
        <taxon>Gammaproteobacteria</taxon>
        <taxon>Vibrionales</taxon>
        <taxon>Vibrionaceae</taxon>
        <taxon>Vibrio</taxon>
    </lineage>
</organism>
<name>A0ABT8BSN1_9VIBR</name>
<protein>
    <submittedName>
        <fullName evidence="3">Flagellar hook-length control protein FliK</fullName>
    </submittedName>
</protein>